<reference evidence="5" key="1">
    <citation type="journal article" date="2015" name="Proc. Natl. Acad. Sci. U.S.A.">
        <title>Genome sequence of the Asian Tiger mosquito, Aedes albopictus, reveals insights into its biology, genetics, and evolution.</title>
        <authorList>
            <person name="Chen X.G."/>
            <person name="Jiang X."/>
            <person name="Gu J."/>
            <person name="Xu M."/>
            <person name="Wu Y."/>
            <person name="Deng Y."/>
            <person name="Zhang C."/>
            <person name="Bonizzoni M."/>
            <person name="Dermauw W."/>
            <person name="Vontas J."/>
            <person name="Armbruster P."/>
            <person name="Huang X."/>
            <person name="Yang Y."/>
            <person name="Zhang H."/>
            <person name="He W."/>
            <person name="Peng H."/>
            <person name="Liu Y."/>
            <person name="Wu K."/>
            <person name="Chen J."/>
            <person name="Lirakis M."/>
            <person name="Topalis P."/>
            <person name="Van Leeuwen T."/>
            <person name="Hall A.B."/>
            <person name="Jiang X."/>
            <person name="Thorpe C."/>
            <person name="Mueller R.L."/>
            <person name="Sun C."/>
            <person name="Waterhouse R.M."/>
            <person name="Yan G."/>
            <person name="Tu Z.J."/>
            <person name="Fang X."/>
            <person name="James A.A."/>
        </authorList>
    </citation>
    <scope>NUCLEOTIDE SEQUENCE [LARGE SCALE GENOMIC DNA]</scope>
    <source>
        <strain evidence="5">Foshan</strain>
    </source>
</reference>
<feature type="compositionally biased region" description="Low complexity" evidence="2">
    <location>
        <begin position="350"/>
        <end position="366"/>
    </location>
</feature>
<feature type="region of interest" description="Disordered" evidence="2">
    <location>
        <begin position="605"/>
        <end position="624"/>
    </location>
</feature>
<evidence type="ECO:0000313" key="5">
    <source>
        <dbReference type="Proteomes" id="UP000069940"/>
    </source>
</evidence>
<dbReference type="GeneID" id="115266334"/>
<evidence type="ECO:0000256" key="3">
    <source>
        <dbReference type="SAM" id="SignalP"/>
    </source>
</evidence>
<dbReference type="Proteomes" id="UP000069940">
    <property type="component" value="Unassembled WGS sequence"/>
</dbReference>
<protein>
    <submittedName>
        <fullName evidence="4">Uncharacterized protein</fullName>
    </submittedName>
</protein>
<keyword evidence="1" id="KW-0175">Coiled coil</keyword>
<evidence type="ECO:0000313" key="4">
    <source>
        <dbReference type="EnsemblMetazoa" id="AALFPA23_004304.P5191"/>
    </source>
</evidence>
<dbReference type="EnsemblMetazoa" id="AALFPA23_004304.R5191">
    <property type="protein sequence ID" value="AALFPA23_004304.P5191"/>
    <property type="gene ID" value="AALFPA23_004304"/>
</dbReference>
<feature type="coiled-coil region" evidence="1">
    <location>
        <begin position="379"/>
        <end position="406"/>
    </location>
</feature>
<reference evidence="4" key="2">
    <citation type="submission" date="2025-05" db="UniProtKB">
        <authorList>
            <consortium name="EnsemblMetazoa"/>
        </authorList>
    </citation>
    <scope>IDENTIFICATION</scope>
    <source>
        <strain evidence="4">Foshan</strain>
    </source>
</reference>
<dbReference type="RefSeq" id="XP_029728288.2">
    <property type="nucleotide sequence ID" value="XM_029872428.2"/>
</dbReference>
<keyword evidence="5" id="KW-1185">Reference proteome</keyword>
<evidence type="ECO:0000256" key="1">
    <source>
        <dbReference type="SAM" id="Coils"/>
    </source>
</evidence>
<feature type="chain" id="PRO_5046176654" evidence="3">
    <location>
        <begin position="22"/>
        <end position="678"/>
    </location>
</feature>
<evidence type="ECO:0000256" key="2">
    <source>
        <dbReference type="SAM" id="MobiDB-lite"/>
    </source>
</evidence>
<name>A0ABM1XZI8_AEDAL</name>
<feature type="region of interest" description="Disordered" evidence="2">
    <location>
        <begin position="350"/>
        <end position="376"/>
    </location>
</feature>
<proteinExistence type="predicted"/>
<accession>A0ABM1XZI8</accession>
<feature type="signal peptide" evidence="3">
    <location>
        <begin position="1"/>
        <end position="21"/>
    </location>
</feature>
<keyword evidence="3" id="KW-0732">Signal</keyword>
<organism evidence="4 5">
    <name type="scientific">Aedes albopictus</name>
    <name type="common">Asian tiger mosquito</name>
    <name type="synonym">Stegomyia albopicta</name>
    <dbReference type="NCBI Taxonomy" id="7160"/>
    <lineage>
        <taxon>Eukaryota</taxon>
        <taxon>Metazoa</taxon>
        <taxon>Ecdysozoa</taxon>
        <taxon>Arthropoda</taxon>
        <taxon>Hexapoda</taxon>
        <taxon>Insecta</taxon>
        <taxon>Pterygota</taxon>
        <taxon>Neoptera</taxon>
        <taxon>Endopterygota</taxon>
        <taxon>Diptera</taxon>
        <taxon>Nematocera</taxon>
        <taxon>Culicoidea</taxon>
        <taxon>Culicidae</taxon>
        <taxon>Culicinae</taxon>
        <taxon>Aedini</taxon>
        <taxon>Aedes</taxon>
        <taxon>Stegomyia</taxon>
    </lineage>
</organism>
<sequence length="678" mass="78067">MDLPNLISFMIIGLFCAGICARPGQLKEEKYEFQEFYSSSSQGDLESSSHNARLQVAPIQYEVVTWSQQHPNEVSAFAEMFRQNYNRMVFQHNEMMQLHQQTMANIFTPVTYELYHVPVGYTWDSYFGNTLPFVYYETERMSRQLIEDLEQGRRSQEELLNPNFFIEQAANELNMVHQSHQQIDSSNGVHNFDSSQGIHNFDNSYQRPEQAFLIEQETNQQDFLSFGDSFTKDEQVSSTTKRPSYVQSLPPVRFDNEKVKTNHQQIEQIEVHTPISVELSRQVQQTVTPTNQPSQVHNDEFYGSTFDQQPKFDLQFVESQSSSVTSSRDHVMSLVRNRSKVKDISTNPTTTTIATTTTTTPLPTTTSGIMSMLPNKQPARNYTDLYQQVRAELEKHQKQESDNKTEETHFMGMTSNTDHVKLTYETVNHRKNEKESRGDQGITTDDYVYEDTSEPESIIGHNPTTTEPASLPRTSKIPIHTNPFYSAALAPFPTTTTLKPSNPYYSAPLAPFPGEMFRESSENQQLQYAEYSEVLDMNQEVQTIEHHYGGHVVEADTIQDMNNHEEFNQDQFQIHQGYDDMQQYEDLQQRYTDIGGSVDIGQASQHPVEQKLEKQSPPEQAYRNPDLQHTSVKNVHQEDGVPAHVQEVTVTPISVDIPSQKKNWFQRQFDKMKNVLHV</sequence>